<gene>
    <name evidence="1" type="ORF">PoB_006166900</name>
</gene>
<evidence type="ECO:0000313" key="2">
    <source>
        <dbReference type="Proteomes" id="UP000735302"/>
    </source>
</evidence>
<organism evidence="1 2">
    <name type="scientific">Plakobranchus ocellatus</name>
    <dbReference type="NCBI Taxonomy" id="259542"/>
    <lineage>
        <taxon>Eukaryota</taxon>
        <taxon>Metazoa</taxon>
        <taxon>Spiralia</taxon>
        <taxon>Lophotrochozoa</taxon>
        <taxon>Mollusca</taxon>
        <taxon>Gastropoda</taxon>
        <taxon>Heterobranchia</taxon>
        <taxon>Euthyneura</taxon>
        <taxon>Panpulmonata</taxon>
        <taxon>Sacoglossa</taxon>
        <taxon>Placobranchoidea</taxon>
        <taxon>Plakobranchidae</taxon>
        <taxon>Plakobranchus</taxon>
    </lineage>
</organism>
<evidence type="ECO:0000313" key="1">
    <source>
        <dbReference type="EMBL" id="GFO35164.1"/>
    </source>
</evidence>
<dbReference type="Proteomes" id="UP000735302">
    <property type="component" value="Unassembled WGS sequence"/>
</dbReference>
<comment type="caution">
    <text evidence="1">The sequence shown here is derived from an EMBL/GenBank/DDBJ whole genome shotgun (WGS) entry which is preliminary data.</text>
</comment>
<sequence length="82" mass="9026">MTRCAIDVKYKLTKDARGLALLWSGNEKVMDMATIADKPTPQAAGSRLERQEKMMEAPMTGLDQKRSSANSFELKAASHIAN</sequence>
<reference evidence="1 2" key="1">
    <citation type="journal article" date="2021" name="Elife">
        <title>Chloroplast acquisition without the gene transfer in kleptoplastic sea slugs, Plakobranchus ocellatus.</title>
        <authorList>
            <person name="Maeda T."/>
            <person name="Takahashi S."/>
            <person name="Yoshida T."/>
            <person name="Shimamura S."/>
            <person name="Takaki Y."/>
            <person name="Nagai Y."/>
            <person name="Toyoda A."/>
            <person name="Suzuki Y."/>
            <person name="Arimoto A."/>
            <person name="Ishii H."/>
            <person name="Satoh N."/>
            <person name="Nishiyama T."/>
            <person name="Hasebe M."/>
            <person name="Maruyama T."/>
            <person name="Minagawa J."/>
            <person name="Obokata J."/>
            <person name="Shigenobu S."/>
        </authorList>
    </citation>
    <scope>NUCLEOTIDE SEQUENCE [LARGE SCALE GENOMIC DNA]</scope>
</reference>
<keyword evidence="2" id="KW-1185">Reference proteome</keyword>
<accession>A0AAV4CTD4</accession>
<protein>
    <submittedName>
        <fullName evidence="1">Uncharacterized protein</fullName>
    </submittedName>
</protein>
<dbReference type="EMBL" id="BLXT01006967">
    <property type="protein sequence ID" value="GFO35164.1"/>
    <property type="molecule type" value="Genomic_DNA"/>
</dbReference>
<dbReference type="AlphaFoldDB" id="A0AAV4CTD4"/>
<proteinExistence type="predicted"/>
<name>A0AAV4CTD4_9GAST</name>